<evidence type="ECO:0000256" key="1">
    <source>
        <dbReference type="ARBA" id="ARBA00004141"/>
    </source>
</evidence>
<proteinExistence type="inferred from homology"/>
<reference evidence="8" key="1">
    <citation type="journal article" date="2023" name="PhytoFront">
        <title>Draft Genome Resources of Seven Strains of Tilletia horrida, Causal Agent of Kernel Smut of Rice.</title>
        <authorList>
            <person name="Khanal S."/>
            <person name="Antony Babu S."/>
            <person name="Zhou X.G."/>
        </authorList>
    </citation>
    <scope>NUCLEOTIDE SEQUENCE</scope>
    <source>
        <strain evidence="8">TX3</strain>
    </source>
</reference>
<comment type="subcellular location">
    <subcellularLocation>
        <location evidence="1">Membrane</location>
        <topology evidence="1">Multi-pass membrane protein</topology>
    </subcellularLocation>
</comment>
<dbReference type="GO" id="GO:0006882">
    <property type="term" value="P:intracellular zinc ion homeostasis"/>
    <property type="evidence" value="ECO:0007669"/>
    <property type="project" value="TreeGrafter"/>
</dbReference>
<dbReference type="GO" id="GO:0038023">
    <property type="term" value="F:signaling receptor activity"/>
    <property type="evidence" value="ECO:0007669"/>
    <property type="project" value="TreeGrafter"/>
</dbReference>
<dbReference type="GO" id="GO:0046872">
    <property type="term" value="F:metal ion binding"/>
    <property type="evidence" value="ECO:0007669"/>
    <property type="project" value="UniProtKB-KW"/>
</dbReference>
<keyword evidence="6" id="KW-0479">Metal-binding</keyword>
<accession>A0AAN6JMA2</accession>
<organism evidence="8 9">
    <name type="scientific">Tilletia horrida</name>
    <dbReference type="NCBI Taxonomy" id="155126"/>
    <lineage>
        <taxon>Eukaryota</taxon>
        <taxon>Fungi</taxon>
        <taxon>Dikarya</taxon>
        <taxon>Basidiomycota</taxon>
        <taxon>Ustilaginomycotina</taxon>
        <taxon>Exobasidiomycetes</taxon>
        <taxon>Tilletiales</taxon>
        <taxon>Tilletiaceae</taxon>
        <taxon>Tilletia</taxon>
    </lineage>
</organism>
<keyword evidence="4 7" id="KW-1133">Transmembrane helix</keyword>
<gene>
    <name evidence="8" type="ORF">OC842_002500</name>
</gene>
<evidence type="ECO:0000256" key="5">
    <source>
        <dbReference type="ARBA" id="ARBA00023136"/>
    </source>
</evidence>
<evidence type="ECO:0000256" key="6">
    <source>
        <dbReference type="PIRSR" id="PIRSR604254-1"/>
    </source>
</evidence>
<keyword evidence="9" id="KW-1185">Reference proteome</keyword>
<keyword evidence="3 7" id="KW-0812">Transmembrane</keyword>
<keyword evidence="6" id="KW-0862">Zinc</keyword>
<evidence type="ECO:0000256" key="4">
    <source>
        <dbReference type="ARBA" id="ARBA00022989"/>
    </source>
</evidence>
<evidence type="ECO:0000256" key="3">
    <source>
        <dbReference type="ARBA" id="ARBA00022692"/>
    </source>
</evidence>
<keyword evidence="5 7" id="KW-0472">Membrane</keyword>
<comment type="similarity">
    <text evidence="2">Belongs to the ADIPOR family.</text>
</comment>
<dbReference type="PANTHER" id="PTHR20855">
    <property type="entry name" value="ADIPOR/PROGESTIN RECEPTOR-RELATED"/>
    <property type="match status" value="1"/>
</dbReference>
<name>A0AAN6JMA2_9BASI</name>
<feature type="binding site" evidence="6">
    <location>
        <position position="208"/>
    </location>
    <ligand>
        <name>Zn(2+)</name>
        <dbReference type="ChEBI" id="CHEBI:29105"/>
    </ligand>
</feature>
<evidence type="ECO:0000256" key="2">
    <source>
        <dbReference type="ARBA" id="ARBA00007018"/>
    </source>
</evidence>
<dbReference type="EMBL" id="JAPDMQ010000107">
    <property type="protein sequence ID" value="KAK0534896.1"/>
    <property type="molecule type" value="Genomic_DNA"/>
</dbReference>
<dbReference type="AlphaFoldDB" id="A0AAN6JMA2"/>
<feature type="transmembrane region" description="Helical" evidence="7">
    <location>
        <begin position="102"/>
        <end position="121"/>
    </location>
</feature>
<evidence type="ECO:0000313" key="8">
    <source>
        <dbReference type="EMBL" id="KAK0534896.1"/>
    </source>
</evidence>
<dbReference type="PANTHER" id="PTHR20855:SF52">
    <property type="entry name" value="ADIPONECTIN RECEPTOR PROTEIN"/>
    <property type="match status" value="1"/>
</dbReference>
<protein>
    <submittedName>
        <fullName evidence="8">Uncharacterized protein</fullName>
    </submittedName>
</protein>
<dbReference type="Proteomes" id="UP001176521">
    <property type="component" value="Unassembled WGS sequence"/>
</dbReference>
<comment type="caution">
    <text evidence="8">The sequence shown here is derived from an EMBL/GenBank/DDBJ whole genome shotgun (WGS) entry which is preliminary data.</text>
</comment>
<dbReference type="Pfam" id="PF03006">
    <property type="entry name" value="HlyIII"/>
    <property type="match status" value="1"/>
</dbReference>
<evidence type="ECO:0000313" key="9">
    <source>
        <dbReference type="Proteomes" id="UP001176521"/>
    </source>
</evidence>
<evidence type="ECO:0000256" key="7">
    <source>
        <dbReference type="SAM" id="Phobius"/>
    </source>
</evidence>
<dbReference type="InterPro" id="IPR004254">
    <property type="entry name" value="AdipoR/HlyIII-related"/>
</dbReference>
<sequence>MGSADGSSSNERRKGSSGNEWLIAHDELPGWAADNHFIVKGYRRPGGWTADRRAECKKQDQDGGGGDAIPDKTAFEHSSYARCWRSMWAYWHNETVNIHTHFWGALFACALLALHVQHLLLPSLTPQMPVFLRYMAHAPIFYPASLSFSSSPTAAGQAARVGEAASGWFSLTHVPTETSHPPDVRDVAGFGAFFLGAVLCFGFSATFHCCGCHSRRISASFNKLD</sequence>
<feature type="transmembrane region" description="Helical" evidence="7">
    <location>
        <begin position="187"/>
        <end position="207"/>
    </location>
</feature>
<dbReference type="GO" id="GO:0016020">
    <property type="term" value="C:membrane"/>
    <property type="evidence" value="ECO:0007669"/>
    <property type="project" value="UniProtKB-SubCell"/>
</dbReference>